<keyword evidence="5 10" id="KW-0326">Glycosidase</keyword>
<evidence type="ECO:0000259" key="9">
    <source>
        <dbReference type="Pfam" id="PF14509"/>
    </source>
</evidence>
<reference evidence="11" key="1">
    <citation type="journal article" date="2019" name="Int. J. Syst. Evol. Microbiol.">
        <title>The Global Catalogue of Microorganisms (GCM) 10K type strain sequencing project: providing services to taxonomists for standard genome sequencing and annotation.</title>
        <authorList>
            <consortium name="The Broad Institute Genomics Platform"/>
            <consortium name="The Broad Institute Genome Sequencing Center for Infectious Disease"/>
            <person name="Wu L."/>
            <person name="Ma J."/>
        </authorList>
    </citation>
    <scope>NUCLEOTIDE SEQUENCE [LARGE SCALE GENOMIC DNA]</scope>
    <source>
        <strain evidence="11">CGMCC 1.15795</strain>
    </source>
</reference>
<feature type="signal peptide" evidence="6">
    <location>
        <begin position="1"/>
        <end position="19"/>
    </location>
</feature>
<dbReference type="EMBL" id="JBHUFD010000018">
    <property type="protein sequence ID" value="MFD1875154.1"/>
    <property type="molecule type" value="Genomic_DNA"/>
</dbReference>
<dbReference type="Proteomes" id="UP001597197">
    <property type="component" value="Unassembled WGS sequence"/>
</dbReference>
<dbReference type="InterPro" id="IPR017853">
    <property type="entry name" value="GH"/>
</dbReference>
<dbReference type="SUPFAM" id="SSF51445">
    <property type="entry name" value="(Trans)glycosidases"/>
    <property type="match status" value="1"/>
</dbReference>
<dbReference type="Gene3D" id="3.20.20.70">
    <property type="entry name" value="Aldolase class I"/>
    <property type="match status" value="1"/>
</dbReference>
<feature type="chain" id="PRO_5045693997" evidence="6">
    <location>
        <begin position="20"/>
        <end position="664"/>
    </location>
</feature>
<name>A0ABW4R0G3_9BACT</name>
<comment type="cofactor">
    <cofactor evidence="1">
        <name>Ca(2+)</name>
        <dbReference type="ChEBI" id="CHEBI:29108"/>
    </cofactor>
</comment>
<dbReference type="InterPro" id="IPR019563">
    <property type="entry name" value="GH97_catalytic"/>
</dbReference>
<dbReference type="Gene3D" id="2.70.98.10">
    <property type="match status" value="1"/>
</dbReference>
<evidence type="ECO:0000259" key="7">
    <source>
        <dbReference type="Pfam" id="PF10566"/>
    </source>
</evidence>
<keyword evidence="6" id="KW-0732">Signal</keyword>
<dbReference type="Pfam" id="PF14509">
    <property type="entry name" value="GH97_C"/>
    <property type="match status" value="1"/>
</dbReference>
<evidence type="ECO:0000256" key="1">
    <source>
        <dbReference type="ARBA" id="ARBA00001913"/>
    </source>
</evidence>
<accession>A0ABW4R0G3</accession>
<dbReference type="Gene3D" id="2.60.40.1180">
    <property type="entry name" value="Golgi alpha-mannosidase II"/>
    <property type="match status" value="1"/>
</dbReference>
<gene>
    <name evidence="10" type="ORF">ACFSDX_22160</name>
</gene>
<organism evidence="10 11">
    <name type="scientific">Hymenobacter bucti</name>
    <dbReference type="NCBI Taxonomy" id="1844114"/>
    <lineage>
        <taxon>Bacteria</taxon>
        <taxon>Pseudomonadati</taxon>
        <taxon>Bacteroidota</taxon>
        <taxon>Cytophagia</taxon>
        <taxon>Cytophagales</taxon>
        <taxon>Hymenobacteraceae</taxon>
        <taxon>Hymenobacter</taxon>
    </lineage>
</organism>
<sequence length="664" mass="73514">MVVKYFILGALLVAGPAGWAQRGAVFHVKSPDGQLDLTVQTGATLSWAVQHAGTPILTPSTLSLTLAGGEVLGHHAVVTSAKTAAVNTAILAPVYKKREVIDQYNQLTLNLRGNYGLVLRAYNDGVAYRFFTRRKGRLTIAHEEATFNFAQDYATLIPFVRDLRVPTDPYMSSFEALYSPYKLSQIKPDSLAFLPALVAVGSTKKAVVLESDVEDYPGMFVRANGAATPGLHGDFARYPATEAAGGFHNMQLVVPRREDFLAKTSGTRTFPWRAVVVSSEDKELLNNDMVYKLAAPSRVKDPSWIKPGKVAWDWWNDWNLTHVDFKAGINTPTYKKYIDFAAANKLEYVILDEGWSQETDILQPSPAIDLAELLAYAQQRGVGIILWANWHAISEKMDAAYAQYAKMGVKGFKIDFLDRDDQKMVISSYNLAQKAAEHHLLVDFHGMHKPDGLQRTYPNVLNYEGVKGLENSKWTPHDDVPRYDATLPFVRMLAGPLDYTPGALRNATKAEFRPSHSLPMSQGTRCHQLAMYVVFEAPLQMLADSPSAYQKEPESTAFIAAVPTTFDQTTALAGQVGEYAALARRKGDTWYVGALSNWTARDLTLDCSFLGTGTYEAVIFRDGPNADRDATDYQREVRRVTANDKLTLHLGSGGGWAARIYPVR</sequence>
<proteinExistence type="predicted"/>
<evidence type="ECO:0000256" key="4">
    <source>
        <dbReference type="ARBA" id="ARBA00022837"/>
    </source>
</evidence>
<evidence type="ECO:0000256" key="6">
    <source>
        <dbReference type="SAM" id="SignalP"/>
    </source>
</evidence>
<dbReference type="GO" id="GO:0016798">
    <property type="term" value="F:hydrolase activity, acting on glycosyl bonds"/>
    <property type="evidence" value="ECO:0007669"/>
    <property type="project" value="UniProtKB-KW"/>
</dbReference>
<keyword evidence="11" id="KW-1185">Reference proteome</keyword>
<evidence type="ECO:0000259" key="8">
    <source>
        <dbReference type="Pfam" id="PF14508"/>
    </source>
</evidence>
<dbReference type="EC" id="3.2.1.-" evidence="10"/>
<protein>
    <submittedName>
        <fullName evidence="10">Glycoside hydrolase family 97 protein</fullName>
        <ecNumber evidence="10">3.2.1.-</ecNumber>
    </submittedName>
</protein>
<keyword evidence="4" id="KW-0106">Calcium</keyword>
<evidence type="ECO:0000256" key="2">
    <source>
        <dbReference type="ARBA" id="ARBA00011245"/>
    </source>
</evidence>
<feature type="domain" description="Glycosyl-hydrolase 97 N-terminal" evidence="8">
    <location>
        <begin position="28"/>
        <end position="296"/>
    </location>
</feature>
<comment type="subunit">
    <text evidence="2">Monomer.</text>
</comment>
<evidence type="ECO:0000256" key="5">
    <source>
        <dbReference type="ARBA" id="ARBA00023295"/>
    </source>
</evidence>
<dbReference type="InterPro" id="IPR052720">
    <property type="entry name" value="Glycosyl_hydrolase_97"/>
</dbReference>
<keyword evidence="3 10" id="KW-0378">Hydrolase</keyword>
<dbReference type="PANTHER" id="PTHR35803">
    <property type="entry name" value="GLUCAN 1,4-ALPHA-GLUCOSIDASE SUSB-RELATED"/>
    <property type="match status" value="1"/>
</dbReference>
<dbReference type="InterPro" id="IPR013785">
    <property type="entry name" value="Aldolase_TIM"/>
</dbReference>
<dbReference type="InterPro" id="IPR029486">
    <property type="entry name" value="GH97_N"/>
</dbReference>
<dbReference type="Pfam" id="PF14508">
    <property type="entry name" value="GH97_N"/>
    <property type="match status" value="1"/>
</dbReference>
<dbReference type="PANTHER" id="PTHR35803:SF2">
    <property type="entry name" value="RETAINING ALPHA-GALACTOSIDASE"/>
    <property type="match status" value="1"/>
</dbReference>
<evidence type="ECO:0000313" key="11">
    <source>
        <dbReference type="Proteomes" id="UP001597197"/>
    </source>
</evidence>
<evidence type="ECO:0000313" key="10">
    <source>
        <dbReference type="EMBL" id="MFD1875154.1"/>
    </source>
</evidence>
<dbReference type="InterPro" id="IPR013780">
    <property type="entry name" value="Glyco_hydro_b"/>
</dbReference>
<dbReference type="RefSeq" id="WP_382317575.1">
    <property type="nucleotide sequence ID" value="NZ_JBHUFD010000018.1"/>
</dbReference>
<dbReference type="InterPro" id="IPR014718">
    <property type="entry name" value="GH-type_carb-bd"/>
</dbReference>
<feature type="domain" description="Glycosyl-hydrolase 97 catalytic" evidence="7">
    <location>
        <begin position="314"/>
        <end position="466"/>
    </location>
</feature>
<comment type="caution">
    <text evidence="10">The sequence shown here is derived from an EMBL/GenBank/DDBJ whole genome shotgun (WGS) entry which is preliminary data.</text>
</comment>
<evidence type="ECO:0000256" key="3">
    <source>
        <dbReference type="ARBA" id="ARBA00022801"/>
    </source>
</evidence>
<dbReference type="Pfam" id="PF10566">
    <property type="entry name" value="Glyco_hydro_97"/>
    <property type="match status" value="1"/>
</dbReference>
<dbReference type="InterPro" id="IPR029483">
    <property type="entry name" value="GH97_C"/>
</dbReference>
<feature type="domain" description="Glycosyl-hydrolase 97 C-terminal oligomerisation" evidence="9">
    <location>
        <begin position="565"/>
        <end position="660"/>
    </location>
</feature>